<dbReference type="CDD" id="cd04301">
    <property type="entry name" value="NAT_SF"/>
    <property type="match status" value="1"/>
</dbReference>
<dbReference type="AlphaFoldDB" id="A0A7K1FFW4"/>
<dbReference type="InterPro" id="IPR051016">
    <property type="entry name" value="Diverse_Substrate_AcTransf"/>
</dbReference>
<sequence length="164" mass="17797">MTDPRITAATPADVPAIVGMVHELAAYEKLPQDCHLEESQLTAALFGDSPAAFALVARETGGRDPVGFALWFLNFSTWEGVHGIYLEDLYVQPGARGSGLGKALLVRLAEIAVERGYARVEWSVLDWNTPSIDFYRAFGAVPLEGWTTYRLTGPALARRGSGTD</sequence>
<keyword evidence="2 5" id="KW-0808">Transferase</keyword>
<keyword evidence="3" id="KW-0012">Acyltransferase</keyword>
<proteinExistence type="inferred from homology"/>
<reference evidence="5 6" key="1">
    <citation type="submission" date="2019-11" db="EMBL/GenBank/DDBJ databases">
        <authorList>
            <person name="Jiang L.-Q."/>
        </authorList>
    </citation>
    <scope>NUCLEOTIDE SEQUENCE [LARGE SCALE GENOMIC DNA]</scope>
    <source>
        <strain evidence="5 6">YIM 132087</strain>
    </source>
</reference>
<evidence type="ECO:0000256" key="3">
    <source>
        <dbReference type="ARBA" id="ARBA00023315"/>
    </source>
</evidence>
<dbReference type="InterPro" id="IPR000182">
    <property type="entry name" value="GNAT_dom"/>
</dbReference>
<dbReference type="Pfam" id="PF00583">
    <property type="entry name" value="Acetyltransf_1"/>
    <property type="match status" value="1"/>
</dbReference>
<comment type="similarity">
    <text evidence="1">Belongs to the acetyltransferase family.</text>
</comment>
<evidence type="ECO:0000256" key="1">
    <source>
        <dbReference type="ARBA" id="ARBA00008694"/>
    </source>
</evidence>
<evidence type="ECO:0000259" key="4">
    <source>
        <dbReference type="PROSITE" id="PS51186"/>
    </source>
</evidence>
<feature type="domain" description="N-acetyltransferase" evidence="4">
    <location>
        <begin position="4"/>
        <end position="154"/>
    </location>
</feature>
<name>A0A7K1FFW4_9ACTN</name>
<dbReference type="InterPro" id="IPR016181">
    <property type="entry name" value="Acyl_CoA_acyltransferase"/>
</dbReference>
<dbReference type="SUPFAM" id="SSF55729">
    <property type="entry name" value="Acyl-CoA N-acyltransferases (Nat)"/>
    <property type="match status" value="1"/>
</dbReference>
<dbReference type="FunFam" id="3.40.630.30:FF:000064">
    <property type="entry name" value="GNAT family acetyltransferase"/>
    <property type="match status" value="1"/>
</dbReference>
<dbReference type="Proteomes" id="UP000460221">
    <property type="component" value="Unassembled WGS sequence"/>
</dbReference>
<organism evidence="5 6">
    <name type="scientific">Nakamurella alba</name>
    <dbReference type="NCBI Taxonomy" id="2665158"/>
    <lineage>
        <taxon>Bacteria</taxon>
        <taxon>Bacillati</taxon>
        <taxon>Actinomycetota</taxon>
        <taxon>Actinomycetes</taxon>
        <taxon>Nakamurellales</taxon>
        <taxon>Nakamurellaceae</taxon>
        <taxon>Nakamurella</taxon>
    </lineage>
</organism>
<dbReference type="Gene3D" id="3.40.630.30">
    <property type="match status" value="1"/>
</dbReference>
<evidence type="ECO:0000256" key="2">
    <source>
        <dbReference type="ARBA" id="ARBA00022679"/>
    </source>
</evidence>
<comment type="caution">
    <text evidence="5">The sequence shown here is derived from an EMBL/GenBank/DDBJ whole genome shotgun (WGS) entry which is preliminary data.</text>
</comment>
<keyword evidence="6" id="KW-1185">Reference proteome</keyword>
<gene>
    <name evidence="5" type="ORF">GIS00_03435</name>
</gene>
<dbReference type="RefSeq" id="WP_154766958.1">
    <property type="nucleotide sequence ID" value="NZ_WLYK01000001.1"/>
</dbReference>
<dbReference type="EMBL" id="WLYK01000001">
    <property type="protein sequence ID" value="MTD12998.1"/>
    <property type="molecule type" value="Genomic_DNA"/>
</dbReference>
<accession>A0A7K1FFW4</accession>
<evidence type="ECO:0000313" key="5">
    <source>
        <dbReference type="EMBL" id="MTD12998.1"/>
    </source>
</evidence>
<dbReference type="PANTHER" id="PTHR10545">
    <property type="entry name" value="DIAMINE N-ACETYLTRANSFERASE"/>
    <property type="match status" value="1"/>
</dbReference>
<dbReference type="PANTHER" id="PTHR10545:SF29">
    <property type="entry name" value="GH14572P-RELATED"/>
    <property type="match status" value="1"/>
</dbReference>
<protein>
    <submittedName>
        <fullName evidence="5">GNAT family N-acetyltransferase</fullName>
    </submittedName>
</protein>
<dbReference type="PROSITE" id="PS51186">
    <property type="entry name" value="GNAT"/>
    <property type="match status" value="1"/>
</dbReference>
<evidence type="ECO:0000313" key="6">
    <source>
        <dbReference type="Proteomes" id="UP000460221"/>
    </source>
</evidence>
<dbReference type="GO" id="GO:0008080">
    <property type="term" value="F:N-acetyltransferase activity"/>
    <property type="evidence" value="ECO:0007669"/>
    <property type="project" value="UniProtKB-ARBA"/>
</dbReference>